<reference evidence="2 3" key="1">
    <citation type="submission" date="2018-03" db="EMBL/GenBank/DDBJ databases">
        <title>Genomic Encyclopedia of Archaeal and Bacterial Type Strains, Phase II (KMG-II): from individual species to whole genera.</title>
        <authorList>
            <person name="Goeker M."/>
        </authorList>
    </citation>
    <scope>NUCLEOTIDE SEQUENCE [LARGE SCALE GENOMIC DNA]</scope>
    <source>
        <strain evidence="2 3">DSM 27267</strain>
    </source>
</reference>
<keyword evidence="1" id="KW-0812">Transmembrane</keyword>
<gene>
    <name evidence="2" type="ORF">CLV93_101537</name>
</gene>
<comment type="caution">
    <text evidence="2">The sequence shown here is derived from an EMBL/GenBank/DDBJ whole genome shotgun (WGS) entry which is preliminary data.</text>
</comment>
<feature type="transmembrane region" description="Helical" evidence="1">
    <location>
        <begin position="59"/>
        <end position="76"/>
    </location>
</feature>
<evidence type="ECO:0000256" key="1">
    <source>
        <dbReference type="SAM" id="Phobius"/>
    </source>
</evidence>
<name>A0A2P8CKW1_9BACT</name>
<protein>
    <submittedName>
        <fullName evidence="2">Uncharacterized protein</fullName>
    </submittedName>
</protein>
<keyword evidence="1" id="KW-1133">Transmembrane helix</keyword>
<evidence type="ECO:0000313" key="2">
    <source>
        <dbReference type="EMBL" id="PSK85573.1"/>
    </source>
</evidence>
<organism evidence="2 3">
    <name type="scientific">Prolixibacter denitrificans</name>
    <dbReference type="NCBI Taxonomy" id="1541063"/>
    <lineage>
        <taxon>Bacteria</taxon>
        <taxon>Pseudomonadati</taxon>
        <taxon>Bacteroidota</taxon>
        <taxon>Bacteroidia</taxon>
        <taxon>Marinilabiliales</taxon>
        <taxon>Prolixibacteraceae</taxon>
        <taxon>Prolixibacter</taxon>
    </lineage>
</organism>
<proteinExistence type="predicted"/>
<feature type="transmembrane region" description="Helical" evidence="1">
    <location>
        <begin position="33"/>
        <end position="52"/>
    </location>
</feature>
<dbReference type="Proteomes" id="UP000240621">
    <property type="component" value="Unassembled WGS sequence"/>
</dbReference>
<keyword evidence="1" id="KW-0472">Membrane</keyword>
<evidence type="ECO:0000313" key="3">
    <source>
        <dbReference type="Proteomes" id="UP000240621"/>
    </source>
</evidence>
<dbReference type="AlphaFoldDB" id="A0A2P8CKW1"/>
<accession>A0A2P8CKW1</accession>
<sequence>MHDMELTGFFCVFWGLRPGLSSGSVWLVQVSSIWVWMVEALQASLIFVVHLPGAQESQAFSLFLFILFCYSCRAGMGSGAGFGSSGSTGHA</sequence>
<dbReference type="EMBL" id="PYGC01000001">
    <property type="protein sequence ID" value="PSK85573.1"/>
    <property type="molecule type" value="Genomic_DNA"/>
</dbReference>